<reference evidence="2" key="1">
    <citation type="journal article" date="2014" name="Int. J. Syst. Evol. Microbiol.">
        <title>Complete genome sequence of Corynebacterium casei LMG S-19264T (=DSM 44701T), isolated from a smear-ripened cheese.</title>
        <authorList>
            <consortium name="US DOE Joint Genome Institute (JGI-PGF)"/>
            <person name="Walter F."/>
            <person name="Albersmeier A."/>
            <person name="Kalinowski J."/>
            <person name="Ruckert C."/>
        </authorList>
    </citation>
    <scope>NUCLEOTIDE SEQUENCE</scope>
    <source>
        <strain evidence="2">JCM 19831</strain>
    </source>
</reference>
<reference evidence="2" key="2">
    <citation type="submission" date="2020-09" db="EMBL/GenBank/DDBJ databases">
        <authorList>
            <person name="Sun Q."/>
            <person name="Ohkuma M."/>
        </authorList>
    </citation>
    <scope>NUCLEOTIDE SEQUENCE</scope>
    <source>
        <strain evidence="2">JCM 19831</strain>
    </source>
</reference>
<dbReference type="EMBL" id="BMPI01000060">
    <property type="protein sequence ID" value="GGM69969.1"/>
    <property type="molecule type" value="Genomic_DNA"/>
</dbReference>
<dbReference type="Pfam" id="PF00350">
    <property type="entry name" value="Dynamin_N"/>
    <property type="match status" value="1"/>
</dbReference>
<feature type="domain" description="Dynamin N-terminal" evidence="1">
    <location>
        <begin position="47"/>
        <end position="194"/>
    </location>
</feature>
<organism evidence="2 3">
    <name type="scientific">Dactylosporangium sucinum</name>
    <dbReference type="NCBI Taxonomy" id="1424081"/>
    <lineage>
        <taxon>Bacteria</taxon>
        <taxon>Bacillati</taxon>
        <taxon>Actinomycetota</taxon>
        <taxon>Actinomycetes</taxon>
        <taxon>Micromonosporales</taxon>
        <taxon>Micromonosporaceae</taxon>
        <taxon>Dactylosporangium</taxon>
    </lineage>
</organism>
<dbReference type="Proteomes" id="UP000642070">
    <property type="component" value="Unassembled WGS sequence"/>
</dbReference>
<name>A0A917X4A5_9ACTN</name>
<evidence type="ECO:0000313" key="3">
    <source>
        <dbReference type="Proteomes" id="UP000642070"/>
    </source>
</evidence>
<dbReference type="SUPFAM" id="SSF52540">
    <property type="entry name" value="P-loop containing nucleoside triphosphate hydrolases"/>
    <property type="match status" value="1"/>
</dbReference>
<evidence type="ECO:0000313" key="2">
    <source>
        <dbReference type="EMBL" id="GGM69969.1"/>
    </source>
</evidence>
<sequence length="515" mass="56390">MTGSELRERARAAFATAAAALGTGEPLRPVREALAGHRVRLDAPMPVALVGRVSSGKSTLANAMLGGELAPTGVEELTFNVNWLQYGARRELTVHFRGDRRPERRDAAELAELTVRARDGDVERQRLLKAIDYLVITDPNPYLKAFDLVDTPGLDSVFHNDSQNTLRFLGRTGDEVRAASEAQASKADALVVVFARGLAANEEELLADFVGPGFGGSGPITTIAALTKVELAWPQHPDPMAEGRHLAERVMASAGARRVLYDVRPVASLVGAAAATFTEDEFGSLVELSTMDAESLERRLRRGPYFATREYDDVPVPPQRRAPLLRRFGQYGIALATGLLRDGVADPASLRAELTARSGMTEFKRLLVDHFGNRADLIKVRGMLDHVYQLRDSLADRLPPRDRMTLLDAVGPLLSLDHNEHAFKELDVLRHYYDGELTFTEEDAADLLRVTGEHGTGLAARLGLPPGATREELAAAARERLGGWAERDLDPAYAGRSRRAVQILRRSYERLVGTI</sequence>
<protein>
    <submittedName>
        <fullName evidence="2">Isoniazid inductible gene protein IniC</fullName>
    </submittedName>
</protein>
<comment type="caution">
    <text evidence="2">The sequence shown here is derived from an EMBL/GenBank/DDBJ whole genome shotgun (WGS) entry which is preliminary data.</text>
</comment>
<proteinExistence type="predicted"/>
<dbReference type="RefSeq" id="WP_190255713.1">
    <property type="nucleotide sequence ID" value="NZ_BMPI01000060.1"/>
</dbReference>
<accession>A0A917X4A5</accession>
<evidence type="ECO:0000259" key="1">
    <source>
        <dbReference type="Pfam" id="PF00350"/>
    </source>
</evidence>
<dbReference type="AlphaFoldDB" id="A0A917X4A5"/>
<dbReference type="InterPro" id="IPR027417">
    <property type="entry name" value="P-loop_NTPase"/>
</dbReference>
<dbReference type="Gene3D" id="3.40.50.300">
    <property type="entry name" value="P-loop containing nucleotide triphosphate hydrolases"/>
    <property type="match status" value="1"/>
</dbReference>
<keyword evidence="3" id="KW-1185">Reference proteome</keyword>
<dbReference type="InterPro" id="IPR045063">
    <property type="entry name" value="Dynamin_N"/>
</dbReference>
<gene>
    <name evidence="2" type="ORF">GCM10007977_084660</name>
</gene>